<dbReference type="PIRSF" id="PIRSF036492">
    <property type="entry name" value="ALDH"/>
    <property type="match status" value="1"/>
</dbReference>
<dbReference type="InterPro" id="IPR015590">
    <property type="entry name" value="Aldehyde_DH_dom"/>
</dbReference>
<feature type="active site" evidence="4">
    <location>
        <position position="243"/>
    </location>
</feature>
<dbReference type="Gene3D" id="3.40.309.10">
    <property type="entry name" value="Aldehyde Dehydrogenase, Chain A, domain 2"/>
    <property type="match status" value="1"/>
</dbReference>
<dbReference type="EMBL" id="JAWLKI010000011">
    <property type="protein sequence ID" value="MDV6307968.1"/>
    <property type="molecule type" value="Genomic_DNA"/>
</dbReference>
<evidence type="ECO:0000256" key="1">
    <source>
        <dbReference type="ARBA" id="ARBA00009986"/>
    </source>
</evidence>
<evidence type="ECO:0000259" key="7">
    <source>
        <dbReference type="Pfam" id="PF00171"/>
    </source>
</evidence>
<gene>
    <name evidence="8" type="ORF">R3P94_11645</name>
</gene>
<dbReference type="PROSITE" id="PS00070">
    <property type="entry name" value="ALDEHYDE_DEHYDR_CYS"/>
    <property type="match status" value="1"/>
</dbReference>
<reference evidence="8 9" key="1">
    <citation type="submission" date="2023-10" db="EMBL/GenBank/DDBJ databases">
        <title>Development of a sustainable strategy for remediation of hydrocarbon-contaminated territories based on the waste exchange concept.</title>
        <authorList>
            <person name="Krivoruchko A."/>
        </authorList>
    </citation>
    <scope>NUCLEOTIDE SEQUENCE [LARGE SCALE GENOMIC DNA]</scope>
    <source>
        <strain evidence="8 9">IEGM 1266</strain>
    </source>
</reference>
<feature type="region of interest" description="Disordered" evidence="6">
    <location>
        <begin position="1"/>
        <end position="29"/>
    </location>
</feature>
<dbReference type="CDD" id="cd07087">
    <property type="entry name" value="ALDH_F3-13-14_CALDH-like"/>
    <property type="match status" value="1"/>
</dbReference>
<dbReference type="InterPro" id="IPR012394">
    <property type="entry name" value="Aldehyde_DH_NAD(P)"/>
</dbReference>
<comment type="similarity">
    <text evidence="1 3 5">Belongs to the aldehyde dehydrogenase family.</text>
</comment>
<evidence type="ECO:0000256" key="2">
    <source>
        <dbReference type="ARBA" id="ARBA00023002"/>
    </source>
</evidence>
<dbReference type="InterPro" id="IPR016163">
    <property type="entry name" value="Ald_DH_C"/>
</dbReference>
<dbReference type="Pfam" id="PF00171">
    <property type="entry name" value="Aldedh"/>
    <property type="match status" value="1"/>
</dbReference>
<proteinExistence type="inferred from homology"/>
<dbReference type="InterPro" id="IPR016160">
    <property type="entry name" value="Ald_DH_CS_CYS"/>
</dbReference>
<sequence length="485" mass="51938">MLTVSSRPTVGCRHPAKKPESSMSVTQIPAGSTTAGIEDELDCARAAFTSGRTRPLSWRVAQLEGLLRFIDDCEAGIAAAVRADLGRDPMATFMADIAPVRHEIRHTLANLAQWMKPERVRVSAATAPGKAWIVPEPRGVALILGAWNFPILLTLHPLVSCLAAGNAAVVKPSEISAATARLLSEQLPRYVDAEAVRLVLGDAEVSASLAGRPFDHTFFTGSTPVGRAVMAASARNLTPVTLELGGKSPVIVASDADVDVAARRIAWAKAVNAGQACTAPDYVLVEESVRPALVERLLAELPLRGAQDSTRIVNDRHVARLRRILSTHGGEQYGGAIDEARRIVAPALVTDPDPDSELMQEEIFGPVLPLVSVPDLDSAIEFVNARPKPLALYLFTRSSAVEDLVVSRTSSGSVAVNHLLYQLLVPELPFGGVGASGMGSYHGRHGFDTFSHRKAVLSKPSRPDLPLAYPPYGRRVERVLRKLMG</sequence>
<evidence type="ECO:0000313" key="8">
    <source>
        <dbReference type="EMBL" id="MDV6307968.1"/>
    </source>
</evidence>
<dbReference type="Gene3D" id="3.40.605.10">
    <property type="entry name" value="Aldehyde Dehydrogenase, Chain A, domain 1"/>
    <property type="match status" value="1"/>
</dbReference>
<organism evidence="8 9">
    <name type="scientific">Gordonia amicalis</name>
    <dbReference type="NCBI Taxonomy" id="89053"/>
    <lineage>
        <taxon>Bacteria</taxon>
        <taxon>Bacillati</taxon>
        <taxon>Actinomycetota</taxon>
        <taxon>Actinomycetes</taxon>
        <taxon>Mycobacteriales</taxon>
        <taxon>Gordoniaceae</taxon>
        <taxon>Gordonia</taxon>
    </lineage>
</organism>
<dbReference type="InterPro" id="IPR016162">
    <property type="entry name" value="Ald_DH_N"/>
</dbReference>
<evidence type="ECO:0000313" key="9">
    <source>
        <dbReference type="Proteomes" id="UP001185779"/>
    </source>
</evidence>
<protein>
    <recommendedName>
        <fullName evidence="3">Aldehyde dehydrogenase</fullName>
    </recommendedName>
</protein>
<dbReference type="PANTHER" id="PTHR43570:SF16">
    <property type="entry name" value="ALDEHYDE DEHYDROGENASE TYPE III, ISOFORM Q"/>
    <property type="match status" value="1"/>
</dbReference>
<keyword evidence="2 3" id="KW-0560">Oxidoreductase</keyword>
<name>A0ABU4DE06_9ACTN</name>
<dbReference type="Proteomes" id="UP001185779">
    <property type="component" value="Unassembled WGS sequence"/>
</dbReference>
<accession>A0ABU4DE06</accession>
<dbReference type="PROSITE" id="PS00687">
    <property type="entry name" value="ALDEHYDE_DEHYDR_GLU"/>
    <property type="match status" value="1"/>
</dbReference>
<dbReference type="SUPFAM" id="SSF53720">
    <property type="entry name" value="ALDH-like"/>
    <property type="match status" value="1"/>
</dbReference>
<dbReference type="InterPro" id="IPR016161">
    <property type="entry name" value="Ald_DH/histidinol_DH"/>
</dbReference>
<evidence type="ECO:0000256" key="6">
    <source>
        <dbReference type="SAM" id="MobiDB-lite"/>
    </source>
</evidence>
<feature type="domain" description="Aldehyde dehydrogenase" evidence="7">
    <location>
        <begin position="18"/>
        <end position="456"/>
    </location>
</feature>
<dbReference type="InterPro" id="IPR029510">
    <property type="entry name" value="Ald_DH_CS_GLU"/>
</dbReference>
<evidence type="ECO:0000256" key="3">
    <source>
        <dbReference type="PIRNR" id="PIRNR036492"/>
    </source>
</evidence>
<evidence type="ECO:0000256" key="4">
    <source>
        <dbReference type="PROSITE-ProRule" id="PRU10007"/>
    </source>
</evidence>
<keyword evidence="9" id="KW-1185">Reference proteome</keyword>
<dbReference type="RefSeq" id="WP_258325428.1">
    <property type="nucleotide sequence ID" value="NZ_JASIRD010000003.1"/>
</dbReference>
<evidence type="ECO:0000256" key="5">
    <source>
        <dbReference type="RuleBase" id="RU003345"/>
    </source>
</evidence>
<comment type="caution">
    <text evidence="8">The sequence shown here is derived from an EMBL/GenBank/DDBJ whole genome shotgun (WGS) entry which is preliminary data.</text>
</comment>
<dbReference type="PANTHER" id="PTHR43570">
    <property type="entry name" value="ALDEHYDE DEHYDROGENASE"/>
    <property type="match status" value="1"/>
</dbReference>